<dbReference type="PROSITE" id="PS51332">
    <property type="entry name" value="B12_BINDING"/>
    <property type="match status" value="1"/>
</dbReference>
<dbReference type="GO" id="GO:0046872">
    <property type="term" value="F:metal ion binding"/>
    <property type="evidence" value="ECO:0007669"/>
    <property type="project" value="UniProtKB-KW"/>
</dbReference>
<dbReference type="SMART" id="SM00729">
    <property type="entry name" value="Elp3"/>
    <property type="match status" value="1"/>
</dbReference>
<keyword evidence="11" id="KW-1185">Reference proteome</keyword>
<feature type="domain" description="Radical SAM core" evidence="9">
    <location>
        <begin position="168"/>
        <end position="399"/>
    </location>
</feature>
<keyword evidence="5" id="KW-0479">Metal-binding</keyword>
<evidence type="ECO:0000313" key="11">
    <source>
        <dbReference type="Proteomes" id="UP000031971"/>
    </source>
</evidence>
<dbReference type="SFLD" id="SFLDG01123">
    <property type="entry name" value="methyltransferase_(Class_B)"/>
    <property type="match status" value="1"/>
</dbReference>
<evidence type="ECO:0000256" key="3">
    <source>
        <dbReference type="ARBA" id="ARBA00022679"/>
    </source>
</evidence>
<evidence type="ECO:0000259" key="8">
    <source>
        <dbReference type="PROSITE" id="PS51332"/>
    </source>
</evidence>
<evidence type="ECO:0000256" key="7">
    <source>
        <dbReference type="ARBA" id="ARBA00023014"/>
    </source>
</evidence>
<evidence type="ECO:0000259" key="9">
    <source>
        <dbReference type="PROSITE" id="PS51918"/>
    </source>
</evidence>
<evidence type="ECO:0000256" key="4">
    <source>
        <dbReference type="ARBA" id="ARBA00022691"/>
    </source>
</evidence>
<dbReference type="Gene3D" id="3.80.30.20">
    <property type="entry name" value="tm_1862 like domain"/>
    <property type="match status" value="1"/>
</dbReference>
<keyword evidence="3" id="KW-0808">Transferase</keyword>
<dbReference type="PANTHER" id="PTHR43409">
    <property type="entry name" value="ANAEROBIC MAGNESIUM-PROTOPORPHYRIN IX MONOMETHYL ESTER CYCLASE-RELATED"/>
    <property type="match status" value="1"/>
</dbReference>
<dbReference type="SFLD" id="SFLDG01082">
    <property type="entry name" value="B12-binding_domain_containing"/>
    <property type="match status" value="1"/>
</dbReference>
<sequence length="502" mass="56867">MALVATAASKAFSVRAIDNNGLYRLYSHDDIAAEVEHFRPDVIGLSIITANALTSYETAEMLKRRFPDIPILAGGLHVSHQVGEALESGIDYVVRGEADLTIVPLLSALVEARDRGMPPDFTGIAGVSHGRGEAFVDGGNATLPLNLDEHSDVDFGLYDLGDFYRHPRDSLAIGSVLTQRGCPFRCTFCSDQYLSQSVRYRSIARSVDEIEDKLDRFGVNIFNIRDADFTMHNERVVEFCNELIRRGLHNRINLTIETDSFRVIPRDTLALMKQSGFSSIGFGIERLTPEIQRRIKKNISRSRIMENLKNCRELGFVISVHCLIGFSFDTMEDIAREQALFDELADQYVDIVSASIVVACPGTSEFSAVPPERSSWYLNPSAFPSRRPLYQVVRRFQYDPRHVPIYDFPPGMMERMMDFRDHFRKKTIGKRGRPLLWAYLLMLQIARLSEALYAASPRLERATFGWTLDWLETLNAIFTKLWAKRNDDRVNANHSCGQTPQP</sequence>
<dbReference type="Pfam" id="PF04055">
    <property type="entry name" value="Radical_SAM"/>
    <property type="match status" value="1"/>
</dbReference>
<keyword evidence="4" id="KW-0949">S-adenosyl-L-methionine</keyword>
<dbReference type="InterPro" id="IPR036724">
    <property type="entry name" value="Cobalamin-bd_sf"/>
</dbReference>
<dbReference type="InterPro" id="IPR058240">
    <property type="entry name" value="rSAM_sf"/>
</dbReference>
<evidence type="ECO:0000256" key="2">
    <source>
        <dbReference type="ARBA" id="ARBA00022603"/>
    </source>
</evidence>
<protein>
    <submittedName>
        <fullName evidence="10">Mg-protoporphyrin IX monomethyl ester oxidative cyclase (Anaerobic)</fullName>
    </submittedName>
</protein>
<keyword evidence="2" id="KW-0489">Methyltransferase</keyword>
<dbReference type="GO" id="GO:0031419">
    <property type="term" value="F:cobalamin binding"/>
    <property type="evidence" value="ECO:0007669"/>
    <property type="project" value="InterPro"/>
</dbReference>
<dbReference type="InterPro" id="IPR007197">
    <property type="entry name" value="rSAM"/>
</dbReference>
<evidence type="ECO:0000256" key="1">
    <source>
        <dbReference type="ARBA" id="ARBA00001966"/>
    </source>
</evidence>
<dbReference type="SFLD" id="SFLDS00029">
    <property type="entry name" value="Radical_SAM"/>
    <property type="match status" value="1"/>
</dbReference>
<comment type="cofactor">
    <cofactor evidence="1">
        <name>[4Fe-4S] cluster</name>
        <dbReference type="ChEBI" id="CHEBI:49883"/>
    </cofactor>
</comment>
<dbReference type="CDD" id="cd01335">
    <property type="entry name" value="Radical_SAM"/>
    <property type="match status" value="1"/>
</dbReference>
<dbReference type="GO" id="GO:0051539">
    <property type="term" value="F:4 iron, 4 sulfur cluster binding"/>
    <property type="evidence" value="ECO:0007669"/>
    <property type="project" value="UniProtKB-KW"/>
</dbReference>
<dbReference type="GO" id="GO:0003824">
    <property type="term" value="F:catalytic activity"/>
    <property type="evidence" value="ECO:0007669"/>
    <property type="project" value="InterPro"/>
</dbReference>
<dbReference type="InterPro" id="IPR006638">
    <property type="entry name" value="Elp3/MiaA/NifB-like_rSAM"/>
</dbReference>
<reference evidence="10 11" key="1">
    <citation type="submission" date="2015-01" db="EMBL/GenBank/DDBJ databases">
        <title>Genome Sequence of Magnetospirillum magnetotacticum Strain MS-1.</title>
        <authorList>
            <person name="Marinov G.K."/>
            <person name="Smalley M.D."/>
            <person name="DeSalvo G."/>
        </authorList>
    </citation>
    <scope>NUCLEOTIDE SEQUENCE [LARGE SCALE GENOMIC DNA]</scope>
    <source>
        <strain evidence="10 11">MS-1</strain>
    </source>
</reference>
<dbReference type="SUPFAM" id="SSF52242">
    <property type="entry name" value="Cobalamin (vitamin B12)-binding domain"/>
    <property type="match status" value="1"/>
</dbReference>
<evidence type="ECO:0000256" key="5">
    <source>
        <dbReference type="ARBA" id="ARBA00022723"/>
    </source>
</evidence>
<dbReference type="PANTHER" id="PTHR43409:SF7">
    <property type="entry name" value="BLL1977 PROTEIN"/>
    <property type="match status" value="1"/>
</dbReference>
<dbReference type="STRING" id="272627.CCC_04094"/>
<name>A0A0C2YWS8_PARME</name>
<dbReference type="InterPro" id="IPR006158">
    <property type="entry name" value="Cobalamin-bd"/>
</dbReference>
<dbReference type="InterPro" id="IPR034466">
    <property type="entry name" value="Methyltransferase_Class_B"/>
</dbReference>
<feature type="domain" description="B12-binding" evidence="8">
    <location>
        <begin position="1"/>
        <end position="116"/>
    </location>
</feature>
<accession>A0A0C2YWS8</accession>
<dbReference type="InterPro" id="IPR023404">
    <property type="entry name" value="rSAM_horseshoe"/>
</dbReference>
<gene>
    <name evidence="10" type="ORF">CCC_04094</name>
</gene>
<dbReference type="PROSITE" id="PS51918">
    <property type="entry name" value="RADICAL_SAM"/>
    <property type="match status" value="1"/>
</dbReference>
<dbReference type="Proteomes" id="UP000031971">
    <property type="component" value="Unassembled WGS sequence"/>
</dbReference>
<dbReference type="EMBL" id="JXSL01000023">
    <property type="protein sequence ID" value="KIL99578.1"/>
    <property type="molecule type" value="Genomic_DNA"/>
</dbReference>
<dbReference type="InterPro" id="IPR051198">
    <property type="entry name" value="BchE-like"/>
</dbReference>
<organism evidence="10 11">
    <name type="scientific">Paramagnetospirillum magnetotacticum MS-1</name>
    <dbReference type="NCBI Taxonomy" id="272627"/>
    <lineage>
        <taxon>Bacteria</taxon>
        <taxon>Pseudomonadati</taxon>
        <taxon>Pseudomonadota</taxon>
        <taxon>Alphaproteobacteria</taxon>
        <taxon>Rhodospirillales</taxon>
        <taxon>Magnetospirillaceae</taxon>
        <taxon>Paramagnetospirillum</taxon>
    </lineage>
</organism>
<evidence type="ECO:0000313" key="10">
    <source>
        <dbReference type="EMBL" id="KIL99578.1"/>
    </source>
</evidence>
<dbReference type="Pfam" id="PF02310">
    <property type="entry name" value="B12-binding"/>
    <property type="match status" value="1"/>
</dbReference>
<evidence type="ECO:0000256" key="6">
    <source>
        <dbReference type="ARBA" id="ARBA00023004"/>
    </source>
</evidence>
<dbReference type="AlphaFoldDB" id="A0A0C2YWS8"/>
<proteinExistence type="predicted"/>
<keyword evidence="7" id="KW-0411">Iron-sulfur</keyword>
<keyword evidence="6" id="KW-0408">Iron</keyword>
<dbReference type="CDD" id="cd02068">
    <property type="entry name" value="radical_SAM_B12_BD"/>
    <property type="match status" value="1"/>
</dbReference>
<comment type="caution">
    <text evidence="10">The sequence shown here is derived from an EMBL/GenBank/DDBJ whole genome shotgun (WGS) entry which is preliminary data.</text>
</comment>
<dbReference type="Gene3D" id="3.40.50.280">
    <property type="entry name" value="Cobalamin-binding domain"/>
    <property type="match status" value="1"/>
</dbReference>
<dbReference type="SUPFAM" id="SSF102114">
    <property type="entry name" value="Radical SAM enzymes"/>
    <property type="match status" value="1"/>
</dbReference>